<accession>A0A251V828</accession>
<keyword evidence="2" id="KW-1185">Reference proteome</keyword>
<evidence type="ECO:0000313" key="2">
    <source>
        <dbReference type="Proteomes" id="UP000215914"/>
    </source>
</evidence>
<dbReference type="EMBL" id="CM007892">
    <property type="protein sequence ID" value="OTG31306.1"/>
    <property type="molecule type" value="Genomic_DNA"/>
</dbReference>
<sequence length="55" mass="6204">MQMKVSVTSTMFTNITYKLSNGVCEFWTECSQETLYLSVSGNEDSSSNIVRSKIK</sequence>
<dbReference type="InParanoid" id="A0A251V828"/>
<organism evidence="1 2">
    <name type="scientific">Helianthus annuus</name>
    <name type="common">Common sunflower</name>
    <dbReference type="NCBI Taxonomy" id="4232"/>
    <lineage>
        <taxon>Eukaryota</taxon>
        <taxon>Viridiplantae</taxon>
        <taxon>Streptophyta</taxon>
        <taxon>Embryophyta</taxon>
        <taxon>Tracheophyta</taxon>
        <taxon>Spermatophyta</taxon>
        <taxon>Magnoliopsida</taxon>
        <taxon>eudicotyledons</taxon>
        <taxon>Gunneridae</taxon>
        <taxon>Pentapetalae</taxon>
        <taxon>asterids</taxon>
        <taxon>campanulids</taxon>
        <taxon>Asterales</taxon>
        <taxon>Asteraceae</taxon>
        <taxon>Asteroideae</taxon>
        <taxon>Heliantheae alliance</taxon>
        <taxon>Heliantheae</taxon>
        <taxon>Helianthus</taxon>
    </lineage>
</organism>
<protein>
    <submittedName>
        <fullName evidence="1">Uncharacterized protein</fullName>
    </submittedName>
</protein>
<name>A0A251V828_HELAN</name>
<dbReference type="Proteomes" id="UP000215914">
    <property type="component" value="Chromosome 3"/>
</dbReference>
<gene>
    <name evidence="1" type="ORF">HannXRQ_Chr03g0074121</name>
</gene>
<reference evidence="2" key="1">
    <citation type="journal article" date="2017" name="Nature">
        <title>The sunflower genome provides insights into oil metabolism, flowering and Asterid evolution.</title>
        <authorList>
            <person name="Badouin H."/>
            <person name="Gouzy J."/>
            <person name="Grassa C.J."/>
            <person name="Murat F."/>
            <person name="Staton S.E."/>
            <person name="Cottret L."/>
            <person name="Lelandais-Briere C."/>
            <person name="Owens G.L."/>
            <person name="Carrere S."/>
            <person name="Mayjonade B."/>
            <person name="Legrand L."/>
            <person name="Gill N."/>
            <person name="Kane N.C."/>
            <person name="Bowers J.E."/>
            <person name="Hubner S."/>
            <person name="Bellec A."/>
            <person name="Berard A."/>
            <person name="Berges H."/>
            <person name="Blanchet N."/>
            <person name="Boniface M.C."/>
            <person name="Brunel D."/>
            <person name="Catrice O."/>
            <person name="Chaidir N."/>
            <person name="Claudel C."/>
            <person name="Donnadieu C."/>
            <person name="Faraut T."/>
            <person name="Fievet G."/>
            <person name="Helmstetter N."/>
            <person name="King M."/>
            <person name="Knapp S.J."/>
            <person name="Lai Z."/>
            <person name="Le Paslier M.C."/>
            <person name="Lippi Y."/>
            <person name="Lorenzon L."/>
            <person name="Mandel J.R."/>
            <person name="Marage G."/>
            <person name="Marchand G."/>
            <person name="Marquand E."/>
            <person name="Bret-Mestries E."/>
            <person name="Morien E."/>
            <person name="Nambeesan S."/>
            <person name="Nguyen T."/>
            <person name="Pegot-Espagnet P."/>
            <person name="Pouilly N."/>
            <person name="Raftis F."/>
            <person name="Sallet E."/>
            <person name="Schiex T."/>
            <person name="Thomas J."/>
            <person name="Vandecasteele C."/>
            <person name="Vares D."/>
            <person name="Vear F."/>
            <person name="Vautrin S."/>
            <person name="Crespi M."/>
            <person name="Mangin B."/>
            <person name="Burke J.M."/>
            <person name="Salse J."/>
            <person name="Munos S."/>
            <person name="Vincourt P."/>
            <person name="Rieseberg L.H."/>
            <person name="Langlade N.B."/>
        </authorList>
    </citation>
    <scope>NUCLEOTIDE SEQUENCE [LARGE SCALE GENOMIC DNA]</scope>
    <source>
        <strain evidence="2">cv. SF193</strain>
    </source>
</reference>
<proteinExistence type="predicted"/>
<evidence type="ECO:0000313" key="1">
    <source>
        <dbReference type="EMBL" id="OTG31306.1"/>
    </source>
</evidence>
<dbReference type="AlphaFoldDB" id="A0A251V828"/>